<dbReference type="Proteomes" id="UP000759131">
    <property type="component" value="Unassembled WGS sequence"/>
</dbReference>
<dbReference type="PANTHER" id="PTHR15741">
    <property type="entry name" value="BASIC HELIX-LOOP-HELIX ZIP TRANSCRIPTION FACTOR"/>
    <property type="match status" value="1"/>
</dbReference>
<feature type="coiled-coil region" evidence="6">
    <location>
        <begin position="164"/>
        <end position="198"/>
    </location>
</feature>
<keyword evidence="10" id="KW-1185">Reference proteome</keyword>
<evidence type="ECO:0000313" key="9">
    <source>
        <dbReference type="EMBL" id="CAD7629207.1"/>
    </source>
</evidence>
<dbReference type="GO" id="GO:0046983">
    <property type="term" value="F:protein dimerization activity"/>
    <property type="evidence" value="ECO:0007669"/>
    <property type="project" value="InterPro"/>
</dbReference>
<feature type="compositionally biased region" description="Polar residues" evidence="7">
    <location>
        <begin position="1"/>
        <end position="11"/>
    </location>
</feature>
<dbReference type="SMART" id="SM00353">
    <property type="entry name" value="HLH"/>
    <property type="match status" value="1"/>
</dbReference>
<evidence type="ECO:0000256" key="5">
    <source>
        <dbReference type="ARBA" id="ARBA00023242"/>
    </source>
</evidence>
<dbReference type="EMBL" id="OC861152">
    <property type="protein sequence ID" value="CAD7629207.1"/>
    <property type="molecule type" value="Genomic_DNA"/>
</dbReference>
<feature type="region of interest" description="Disordered" evidence="7">
    <location>
        <begin position="281"/>
        <end position="302"/>
    </location>
</feature>
<dbReference type="InterPro" id="IPR052207">
    <property type="entry name" value="Max-like/E-box_TFs"/>
</dbReference>
<dbReference type="SUPFAM" id="SSF47459">
    <property type="entry name" value="HLH, helix-loop-helix DNA-binding domain"/>
    <property type="match status" value="1"/>
</dbReference>
<dbReference type="OrthoDB" id="10029128at2759"/>
<dbReference type="CDD" id="cd11419">
    <property type="entry name" value="bHLHzip_TFAP4"/>
    <property type="match status" value="1"/>
</dbReference>
<dbReference type="AlphaFoldDB" id="A0A7R9KTN6"/>
<dbReference type="GO" id="GO:0005634">
    <property type="term" value="C:nucleus"/>
    <property type="evidence" value="ECO:0007669"/>
    <property type="project" value="UniProtKB-SubCell"/>
</dbReference>
<keyword evidence="4" id="KW-0804">Transcription</keyword>
<accession>A0A7R9KTN6</accession>
<keyword evidence="3" id="KW-0238">DNA-binding</keyword>
<evidence type="ECO:0000256" key="1">
    <source>
        <dbReference type="ARBA" id="ARBA00004123"/>
    </source>
</evidence>
<dbReference type="InterPro" id="IPR011598">
    <property type="entry name" value="bHLH_dom"/>
</dbReference>
<gene>
    <name evidence="9" type="ORF">OSB1V03_LOCUS9624</name>
</gene>
<evidence type="ECO:0000256" key="4">
    <source>
        <dbReference type="ARBA" id="ARBA00023163"/>
    </source>
</evidence>
<dbReference type="Pfam" id="PF00010">
    <property type="entry name" value="HLH"/>
    <property type="match status" value="1"/>
</dbReference>
<sequence length="429" mass="47820">MVNMTTISRESLPNRLSGRPSSPKSQLETEKRIRREIANSNERRRMQSINAGFQSLRTLLPHHDGEKLSKAAILQHTADYIYQLEQEKTRLLAQNCQLKRLVNNQMAPESELSNDNSPLHKRIKLEKTPLATNGVDSCDSSDEVFCRSPKSATTSMVDSTEPTSDDLKREMVELRLQLDRERRLRMTLEDQTRALETQLYPEKIREIAHNVQYHYKPVKHNDMSSSSQELTESDVAADEVIGETIEIETNSCPASPQMCGISAPKCFTTPVTSSIKTEVIDGHTDVEPQDLSSKSNSCSPKKTKTCSQPAAIALPIDVPFIASEAIDRGVTLEIIDPVNGSYGSTSRQNLDTIVEAIRHLEGDHLFRDDDSGSVVLKQIPEELDETASTNATLSPALRTVLTMSPEQFGAIRHQVIQLQRPNVIVANHA</sequence>
<evidence type="ECO:0000256" key="7">
    <source>
        <dbReference type="SAM" id="MobiDB-lite"/>
    </source>
</evidence>
<name>A0A7R9KTN6_9ACAR</name>
<dbReference type="GO" id="GO:0000981">
    <property type="term" value="F:DNA-binding transcription factor activity, RNA polymerase II-specific"/>
    <property type="evidence" value="ECO:0007669"/>
    <property type="project" value="TreeGrafter"/>
</dbReference>
<dbReference type="PANTHER" id="PTHR15741:SF27">
    <property type="entry name" value="TRANSCRIPTION FACTOR AP-4"/>
    <property type="match status" value="1"/>
</dbReference>
<dbReference type="InterPro" id="IPR036638">
    <property type="entry name" value="HLH_DNA-bd_sf"/>
</dbReference>
<organism evidence="9">
    <name type="scientific">Medioppia subpectinata</name>
    <dbReference type="NCBI Taxonomy" id="1979941"/>
    <lineage>
        <taxon>Eukaryota</taxon>
        <taxon>Metazoa</taxon>
        <taxon>Ecdysozoa</taxon>
        <taxon>Arthropoda</taxon>
        <taxon>Chelicerata</taxon>
        <taxon>Arachnida</taxon>
        <taxon>Acari</taxon>
        <taxon>Acariformes</taxon>
        <taxon>Sarcoptiformes</taxon>
        <taxon>Oribatida</taxon>
        <taxon>Brachypylina</taxon>
        <taxon>Oppioidea</taxon>
        <taxon>Oppiidae</taxon>
        <taxon>Medioppia</taxon>
    </lineage>
</organism>
<evidence type="ECO:0000259" key="8">
    <source>
        <dbReference type="PROSITE" id="PS50888"/>
    </source>
</evidence>
<dbReference type="FunFam" id="4.10.280.10:FF:000036">
    <property type="entry name" value="Transcription factor AP-4"/>
    <property type="match status" value="1"/>
</dbReference>
<evidence type="ECO:0000256" key="6">
    <source>
        <dbReference type="SAM" id="Coils"/>
    </source>
</evidence>
<dbReference type="PROSITE" id="PS50888">
    <property type="entry name" value="BHLH"/>
    <property type="match status" value="1"/>
</dbReference>
<evidence type="ECO:0000313" key="10">
    <source>
        <dbReference type="Proteomes" id="UP000759131"/>
    </source>
</evidence>
<dbReference type="Gene3D" id="4.10.280.10">
    <property type="entry name" value="Helix-loop-helix DNA-binding domain"/>
    <property type="match status" value="1"/>
</dbReference>
<keyword evidence="5" id="KW-0539">Nucleus</keyword>
<dbReference type="GO" id="GO:0000978">
    <property type="term" value="F:RNA polymerase II cis-regulatory region sequence-specific DNA binding"/>
    <property type="evidence" value="ECO:0007669"/>
    <property type="project" value="TreeGrafter"/>
</dbReference>
<dbReference type="EMBL" id="CAJPIZ010006577">
    <property type="protein sequence ID" value="CAG2109637.1"/>
    <property type="molecule type" value="Genomic_DNA"/>
</dbReference>
<reference evidence="9" key="1">
    <citation type="submission" date="2020-11" db="EMBL/GenBank/DDBJ databases">
        <authorList>
            <person name="Tran Van P."/>
        </authorList>
    </citation>
    <scope>NUCLEOTIDE SEQUENCE</scope>
</reference>
<evidence type="ECO:0000256" key="3">
    <source>
        <dbReference type="ARBA" id="ARBA00023125"/>
    </source>
</evidence>
<evidence type="ECO:0000256" key="2">
    <source>
        <dbReference type="ARBA" id="ARBA00023015"/>
    </source>
</evidence>
<comment type="subcellular location">
    <subcellularLocation>
        <location evidence="1">Nucleus</location>
    </subcellularLocation>
</comment>
<keyword evidence="2" id="KW-0805">Transcription regulation</keyword>
<keyword evidence="6" id="KW-0175">Coiled coil</keyword>
<proteinExistence type="predicted"/>
<protein>
    <recommendedName>
        <fullName evidence="8">BHLH domain-containing protein</fullName>
    </recommendedName>
</protein>
<feature type="region of interest" description="Disordered" evidence="7">
    <location>
        <begin position="1"/>
        <end position="30"/>
    </location>
</feature>
<feature type="compositionally biased region" description="Polar residues" evidence="7">
    <location>
        <begin position="290"/>
        <end position="302"/>
    </location>
</feature>
<feature type="domain" description="BHLH" evidence="8">
    <location>
        <begin position="33"/>
        <end position="84"/>
    </location>
</feature>